<evidence type="ECO:0000313" key="9">
    <source>
        <dbReference type="EMBL" id="CAB5056179.1"/>
    </source>
</evidence>
<dbReference type="PANTHER" id="PTHR12383:SF16">
    <property type="entry name" value="MITOCHONDRIAL INNER MEMBRANE PROTEASE SUBUNIT 1"/>
    <property type="match status" value="1"/>
</dbReference>
<keyword evidence="3" id="KW-0645">Protease</keyword>
<dbReference type="Pfam" id="PF00717">
    <property type="entry name" value="Peptidase_S24"/>
    <property type="match status" value="1"/>
</dbReference>
<sequence>MSRAVSSNEHPYGPRKGLGRVVVSGASMEPTLTAGDRLLVRWGRAPRPGHIVVIEWLGRPGILLVKRVIRREGADWWVEGDGESHGNDSRSFGAISTGEILGTVLFRYQRGKRPRT</sequence>
<evidence type="ECO:0000256" key="3">
    <source>
        <dbReference type="ARBA" id="ARBA00022670"/>
    </source>
</evidence>
<accession>A0A6J7TQ32</accession>
<name>A0A6J7TQ32_9ZZZZ</name>
<keyword evidence="4" id="KW-0999">Mitochondrion inner membrane</keyword>
<dbReference type="EMBL" id="CAFBQF010000103">
    <property type="protein sequence ID" value="CAB5056179.1"/>
    <property type="molecule type" value="Genomic_DNA"/>
</dbReference>
<proteinExistence type="predicted"/>
<evidence type="ECO:0000256" key="4">
    <source>
        <dbReference type="ARBA" id="ARBA00022792"/>
    </source>
</evidence>
<evidence type="ECO:0000256" key="5">
    <source>
        <dbReference type="ARBA" id="ARBA00022801"/>
    </source>
</evidence>
<keyword evidence="7" id="KW-0472">Membrane</keyword>
<dbReference type="Gene3D" id="2.10.109.10">
    <property type="entry name" value="Umud Fragment, subunit A"/>
    <property type="match status" value="1"/>
</dbReference>
<dbReference type="GO" id="GO:0005743">
    <property type="term" value="C:mitochondrial inner membrane"/>
    <property type="evidence" value="ECO:0007669"/>
    <property type="project" value="UniProtKB-SubCell"/>
</dbReference>
<feature type="domain" description="Peptidase S24/S26A/S26B/S26C" evidence="8">
    <location>
        <begin position="20"/>
        <end position="81"/>
    </location>
</feature>
<dbReference type="GO" id="GO:0006465">
    <property type="term" value="P:signal peptide processing"/>
    <property type="evidence" value="ECO:0007669"/>
    <property type="project" value="InterPro"/>
</dbReference>
<gene>
    <name evidence="9" type="ORF">UFOPK4295_01439</name>
</gene>
<comment type="subcellular location">
    <subcellularLocation>
        <location evidence="2">Endomembrane system</location>
    </subcellularLocation>
    <subcellularLocation>
        <location evidence="1">Mitochondrion inner membrane</location>
    </subcellularLocation>
</comment>
<organism evidence="9">
    <name type="scientific">freshwater metagenome</name>
    <dbReference type="NCBI Taxonomy" id="449393"/>
    <lineage>
        <taxon>unclassified sequences</taxon>
        <taxon>metagenomes</taxon>
        <taxon>ecological metagenomes</taxon>
    </lineage>
</organism>
<keyword evidence="6" id="KW-0496">Mitochondrion</keyword>
<dbReference type="InterPro" id="IPR052064">
    <property type="entry name" value="Mito_IMP1_subunit"/>
</dbReference>
<dbReference type="InterPro" id="IPR019533">
    <property type="entry name" value="Peptidase_S26"/>
</dbReference>
<dbReference type="SUPFAM" id="SSF51306">
    <property type="entry name" value="LexA/Signal peptidase"/>
    <property type="match status" value="1"/>
</dbReference>
<dbReference type="CDD" id="cd06530">
    <property type="entry name" value="S26_SPase_I"/>
    <property type="match status" value="1"/>
</dbReference>
<keyword evidence="5" id="KW-0378">Hydrolase</keyword>
<evidence type="ECO:0000256" key="2">
    <source>
        <dbReference type="ARBA" id="ARBA00004308"/>
    </source>
</evidence>
<dbReference type="PANTHER" id="PTHR12383">
    <property type="entry name" value="PROTEASE FAMILY S26 MITOCHONDRIAL INNER MEMBRANE PROTEASE-RELATED"/>
    <property type="match status" value="1"/>
</dbReference>
<protein>
    <submittedName>
        <fullName evidence="9">Unannotated protein</fullName>
    </submittedName>
</protein>
<dbReference type="GO" id="GO:0004252">
    <property type="term" value="F:serine-type endopeptidase activity"/>
    <property type="evidence" value="ECO:0007669"/>
    <property type="project" value="InterPro"/>
</dbReference>
<reference evidence="9" key="1">
    <citation type="submission" date="2020-05" db="EMBL/GenBank/DDBJ databases">
        <authorList>
            <person name="Chiriac C."/>
            <person name="Salcher M."/>
            <person name="Ghai R."/>
            <person name="Kavagutti S V."/>
        </authorList>
    </citation>
    <scope>NUCLEOTIDE SEQUENCE</scope>
</reference>
<dbReference type="InterPro" id="IPR036286">
    <property type="entry name" value="LexA/Signal_pep-like_sf"/>
</dbReference>
<dbReference type="GO" id="GO:0012505">
    <property type="term" value="C:endomembrane system"/>
    <property type="evidence" value="ECO:0007669"/>
    <property type="project" value="UniProtKB-SubCell"/>
</dbReference>
<dbReference type="PROSITE" id="PS00501">
    <property type="entry name" value="SPASE_I_1"/>
    <property type="match status" value="1"/>
</dbReference>
<evidence type="ECO:0000259" key="8">
    <source>
        <dbReference type="Pfam" id="PF00717"/>
    </source>
</evidence>
<dbReference type="InterPro" id="IPR015927">
    <property type="entry name" value="Peptidase_S24_S26A/B/C"/>
</dbReference>
<evidence type="ECO:0000256" key="6">
    <source>
        <dbReference type="ARBA" id="ARBA00023128"/>
    </source>
</evidence>
<dbReference type="InterPro" id="IPR019756">
    <property type="entry name" value="Pept_S26A_signal_pept_1_Ser-AS"/>
</dbReference>
<dbReference type="AlphaFoldDB" id="A0A6J7TQ32"/>
<evidence type="ECO:0000256" key="1">
    <source>
        <dbReference type="ARBA" id="ARBA00004273"/>
    </source>
</evidence>
<evidence type="ECO:0000256" key="7">
    <source>
        <dbReference type="ARBA" id="ARBA00023136"/>
    </source>
</evidence>